<evidence type="ECO:0000256" key="6">
    <source>
        <dbReference type="ARBA" id="ARBA00022801"/>
    </source>
</evidence>
<keyword evidence="3" id="KW-1003">Cell membrane</keyword>
<evidence type="ECO:0000256" key="8">
    <source>
        <dbReference type="ARBA" id="ARBA00022989"/>
    </source>
</evidence>
<evidence type="ECO:0000256" key="4">
    <source>
        <dbReference type="ARBA" id="ARBA00022692"/>
    </source>
</evidence>
<dbReference type="OrthoDB" id="3847604at2"/>
<keyword evidence="4 10" id="KW-0812">Transmembrane</keyword>
<dbReference type="RefSeq" id="WP_112632628.1">
    <property type="nucleotide sequence ID" value="NZ_QMEV01000013.1"/>
</dbReference>
<keyword evidence="9 10" id="KW-0472">Membrane</keyword>
<comment type="similarity">
    <text evidence="2">Belongs to the EccB family.</text>
</comment>
<dbReference type="GO" id="GO:0005886">
    <property type="term" value="C:plasma membrane"/>
    <property type="evidence" value="ECO:0007669"/>
    <property type="project" value="UniProtKB-SubCell"/>
</dbReference>
<accession>A0A329LYM6</accession>
<dbReference type="Gene3D" id="2.40.50.910">
    <property type="entry name" value="Type VII secretion system EccB, repeat 3 domain"/>
    <property type="match status" value="1"/>
</dbReference>
<evidence type="ECO:0000256" key="9">
    <source>
        <dbReference type="ARBA" id="ARBA00023136"/>
    </source>
</evidence>
<reference evidence="11 12" key="1">
    <citation type="submission" date="2018-06" db="EMBL/GenBank/DDBJ databases">
        <title>NTM in soil in Japan.</title>
        <authorList>
            <person name="Ohya K."/>
        </authorList>
    </citation>
    <scope>NUCLEOTIDE SEQUENCE [LARGE SCALE GENOMIC DNA]</scope>
    <source>
        <strain evidence="11 12">GF28</strain>
    </source>
</reference>
<keyword evidence="8 10" id="KW-1133">Transmembrane helix</keyword>
<dbReference type="Gene3D" id="3.30.2390.20">
    <property type="entry name" value="Type VII secretion system EccB, repeat 1 domain"/>
    <property type="match status" value="1"/>
</dbReference>
<sequence length="462" mass="47648">MPRPPATWLHVSAYRYLLRRVESALVGEDIAAAGSGSRAYRASLLSGCVVTAVAVAGCALLAVLRPHIALDREQIVVSRESGALFVRVGDVWHPVLNLASARLIAATAADPRPVTESDLSATKRGPLLGIPGAPQFLGRPLSPDDTDWLICASTGASTATTVVITLRSQAPPVHRVPGGDALLVAAAADSPAYLLYHGHRALVDLDDAAVLRALRLERRAPVIVSQALLNAVPEAPPITLPRIRGGGAATPGMPGFPVGSVLRITRADGDEYYAVLATGVQRIGQVAADLLRFGNPQGTTNAVSVAPDAIRAAPVAAELPVALFPDRAPSLAAPAGTLCAGWEEAKTGQADVMFLAESRLPVPTGRAPVALAQADGNGPALDAAYVPAVRSAYVRAGGNAGTRYLITDTGVRFAVHDDDAARDLGLTDASPAPWPLLTLLPAGPELSRQSASIARDAVTGSP</sequence>
<dbReference type="InterPro" id="IPR044857">
    <property type="entry name" value="T7SS_EccB_R1"/>
</dbReference>
<gene>
    <name evidence="11" type="primary">eccB</name>
    <name evidence="11" type="ORF">DQP57_08880</name>
</gene>
<evidence type="ECO:0000256" key="7">
    <source>
        <dbReference type="ARBA" id="ARBA00022840"/>
    </source>
</evidence>
<dbReference type="PANTHER" id="PTHR40765:SF2">
    <property type="entry name" value="ESX-2 SECRETION SYSTEM ATPASE ECCB2"/>
    <property type="match status" value="1"/>
</dbReference>
<keyword evidence="7" id="KW-0067">ATP-binding</keyword>
<evidence type="ECO:0000313" key="12">
    <source>
        <dbReference type="Proteomes" id="UP000250915"/>
    </source>
</evidence>
<dbReference type="InterPro" id="IPR042485">
    <property type="entry name" value="T7SS_EccB_R3"/>
</dbReference>
<dbReference type="GO" id="GO:0005524">
    <property type="term" value="F:ATP binding"/>
    <property type="evidence" value="ECO:0007669"/>
    <property type="project" value="UniProtKB-KW"/>
</dbReference>
<protein>
    <submittedName>
        <fullName evidence="11">Type VII secretion protein EccB</fullName>
    </submittedName>
</protein>
<dbReference type="GO" id="GO:0005576">
    <property type="term" value="C:extracellular region"/>
    <property type="evidence" value="ECO:0007669"/>
    <property type="project" value="TreeGrafter"/>
</dbReference>
<evidence type="ECO:0000256" key="1">
    <source>
        <dbReference type="ARBA" id="ARBA00004162"/>
    </source>
</evidence>
<comment type="subcellular location">
    <subcellularLocation>
        <location evidence="1">Cell membrane</location>
        <topology evidence="1">Single-pass membrane protein</topology>
    </subcellularLocation>
</comment>
<dbReference type="EMBL" id="QMEV01000013">
    <property type="protein sequence ID" value="RAV12824.1"/>
    <property type="molecule type" value="Genomic_DNA"/>
</dbReference>
<evidence type="ECO:0000313" key="11">
    <source>
        <dbReference type="EMBL" id="RAV12824.1"/>
    </source>
</evidence>
<evidence type="ECO:0000256" key="3">
    <source>
        <dbReference type="ARBA" id="ARBA00022475"/>
    </source>
</evidence>
<proteinExistence type="inferred from homology"/>
<evidence type="ECO:0000256" key="2">
    <source>
        <dbReference type="ARBA" id="ARBA00008149"/>
    </source>
</evidence>
<dbReference type="PANTHER" id="PTHR40765">
    <property type="entry name" value="ESX-2 SECRETION SYSTEM ATPASE ECCB2"/>
    <property type="match status" value="1"/>
</dbReference>
<evidence type="ECO:0000256" key="5">
    <source>
        <dbReference type="ARBA" id="ARBA00022741"/>
    </source>
</evidence>
<organism evidence="11 12">
    <name type="scientific">Mycobacterium colombiense</name>
    <dbReference type="NCBI Taxonomy" id="339268"/>
    <lineage>
        <taxon>Bacteria</taxon>
        <taxon>Bacillati</taxon>
        <taxon>Actinomycetota</taxon>
        <taxon>Actinomycetes</taxon>
        <taxon>Mycobacteriales</taxon>
        <taxon>Mycobacteriaceae</taxon>
        <taxon>Mycobacterium</taxon>
        <taxon>Mycobacterium avium complex (MAC)</taxon>
    </lineage>
</organism>
<dbReference type="GO" id="GO:0016787">
    <property type="term" value="F:hydrolase activity"/>
    <property type="evidence" value="ECO:0007669"/>
    <property type="project" value="UniProtKB-KW"/>
</dbReference>
<dbReference type="NCBIfam" id="TIGR03919">
    <property type="entry name" value="T7SS_EccB"/>
    <property type="match status" value="1"/>
</dbReference>
<dbReference type="Pfam" id="PF05108">
    <property type="entry name" value="T7SS_ESX1_EccB"/>
    <property type="match status" value="1"/>
</dbReference>
<dbReference type="Proteomes" id="UP000250915">
    <property type="component" value="Unassembled WGS sequence"/>
</dbReference>
<comment type="caution">
    <text evidence="11">The sequence shown here is derived from an EMBL/GenBank/DDBJ whole genome shotgun (WGS) entry which is preliminary data.</text>
</comment>
<dbReference type="InterPro" id="IPR007795">
    <property type="entry name" value="T7SS_EccB"/>
</dbReference>
<keyword evidence="5" id="KW-0547">Nucleotide-binding</keyword>
<feature type="transmembrane region" description="Helical" evidence="10">
    <location>
        <begin position="44"/>
        <end position="64"/>
    </location>
</feature>
<evidence type="ECO:0000256" key="10">
    <source>
        <dbReference type="SAM" id="Phobius"/>
    </source>
</evidence>
<keyword evidence="6" id="KW-0378">Hydrolase</keyword>
<dbReference type="AlphaFoldDB" id="A0A329LYM6"/>
<name>A0A329LYM6_9MYCO</name>